<keyword evidence="9 12" id="KW-0472">Membrane</keyword>
<feature type="transmembrane region" description="Helical" evidence="12">
    <location>
        <begin position="402"/>
        <end position="426"/>
    </location>
</feature>
<comment type="subcellular location">
    <subcellularLocation>
        <location evidence="1">Cell membrane</location>
        <topology evidence="1">Multi-pass membrane protein</topology>
    </subcellularLocation>
</comment>
<feature type="transmembrane region" description="Helical" evidence="12">
    <location>
        <begin position="315"/>
        <end position="340"/>
    </location>
</feature>
<dbReference type="InterPro" id="IPR051163">
    <property type="entry name" value="Sodium:Solute_Symporter_SSF"/>
</dbReference>
<dbReference type="EMBL" id="UGZE01000001">
    <property type="protein sequence ID" value="SUJ10514.1"/>
    <property type="molecule type" value="Genomic_DNA"/>
</dbReference>
<reference evidence="13 16" key="2">
    <citation type="submission" date="2019-07" db="EMBL/GenBank/DDBJ databases">
        <title>Whole genome shotgun sequence of Staphylococcus arlettae NBRC 109765.</title>
        <authorList>
            <person name="Hosoyama A."/>
            <person name="Uohara A."/>
            <person name="Ohji S."/>
            <person name="Ichikawa N."/>
        </authorList>
    </citation>
    <scope>NUCLEOTIDE SEQUENCE [LARGE SCALE GENOMIC DNA]</scope>
    <source>
        <strain evidence="13 16">NBRC 109765</strain>
    </source>
</reference>
<keyword evidence="10" id="KW-0739">Sodium transport</keyword>
<dbReference type="AlphaFoldDB" id="A0A380C0H0"/>
<evidence type="ECO:0000256" key="7">
    <source>
        <dbReference type="ARBA" id="ARBA00023053"/>
    </source>
</evidence>
<feature type="transmembrane region" description="Helical" evidence="12">
    <location>
        <begin position="121"/>
        <end position="145"/>
    </location>
</feature>
<dbReference type="Proteomes" id="UP000321598">
    <property type="component" value="Unassembled WGS sequence"/>
</dbReference>
<feature type="transmembrane region" description="Helical" evidence="12">
    <location>
        <begin position="459"/>
        <end position="479"/>
    </location>
</feature>
<feature type="transmembrane region" description="Helical" evidence="12">
    <location>
        <begin position="6"/>
        <end position="28"/>
    </location>
</feature>
<evidence type="ECO:0000256" key="4">
    <source>
        <dbReference type="ARBA" id="ARBA00022475"/>
    </source>
</evidence>
<organism evidence="14 15">
    <name type="scientific">Staphylococcus arlettae</name>
    <dbReference type="NCBI Taxonomy" id="29378"/>
    <lineage>
        <taxon>Bacteria</taxon>
        <taxon>Bacillati</taxon>
        <taxon>Bacillota</taxon>
        <taxon>Bacilli</taxon>
        <taxon>Bacillales</taxon>
        <taxon>Staphylococcaceae</taxon>
        <taxon>Staphylococcus</taxon>
    </lineage>
</organism>
<sequence length="524" mass="57497">MEQVGFGFWNWVAILLYLFIMLLIGVYFTKRAGQNTDSFFTASGRLPSWAVGFSIYATTLSAITFMSTPEKAFLTDWSYIVGNITIVAIIPLLIFFYVPFFKKLNVTSAYEYLEARFGPSIRVIGSLLFILFHLGRVAIVIYLPTLAVTSVSDLNPFVVASLVGILCILYTFLGGFEGVVWSDFIQGVILLGGAVVIIILGVVHLPNGMGTLVTDAMNNKKIISADNWKFNTAAAAIPIIFLGNIFNNLHQYTASQDVVQRYQASDSLKETSKSLWTNGILALISAPIFYGMGTMLYSFYNHSSALPNGFNTSSIVPYFILTEMPPFVGGLLIAAIFAAAQSTISSSLNSISACFSVDIKHRFFGKGNEKSEVTFARYIIIISGLFGYAMSIYLIAADSNDIWDLFLLITGLFGVPLAGVFAVGIFTKRTNAFGVIIGLIFGVIFAYIFNNIGGDNSPFFVSIISFLIAFIISYLASFIRPNKGKDITGLTIFDRNEAVTYVSKVKQKKAIADYATNTDYSKEQ</sequence>
<reference evidence="14 15" key="1">
    <citation type="submission" date="2018-06" db="EMBL/GenBank/DDBJ databases">
        <authorList>
            <consortium name="Pathogen Informatics"/>
            <person name="Doyle S."/>
        </authorList>
    </citation>
    <scope>NUCLEOTIDE SEQUENCE [LARGE SCALE GENOMIC DNA]</scope>
    <source>
        <strain evidence="14 15">NCTC12413</strain>
    </source>
</reference>
<gene>
    <name evidence="14" type="primary">sglT</name>
    <name evidence="14" type="ORF">NCTC12413_00460</name>
    <name evidence="13" type="ORF">SAR03_21720</name>
</gene>
<feature type="transmembrane region" description="Helical" evidence="12">
    <location>
        <begin position="275"/>
        <end position="300"/>
    </location>
</feature>
<dbReference type="PANTHER" id="PTHR42985:SF40">
    <property type="entry name" value="LD47995P-RELATED"/>
    <property type="match status" value="1"/>
</dbReference>
<dbReference type="OrthoDB" id="9810181at2"/>
<evidence type="ECO:0000256" key="8">
    <source>
        <dbReference type="ARBA" id="ARBA00023065"/>
    </source>
</evidence>
<dbReference type="Pfam" id="PF00474">
    <property type="entry name" value="SSF"/>
    <property type="match status" value="1"/>
</dbReference>
<feature type="transmembrane region" description="Helical" evidence="12">
    <location>
        <begin position="228"/>
        <end position="246"/>
    </location>
</feature>
<dbReference type="GO" id="GO:0005886">
    <property type="term" value="C:plasma membrane"/>
    <property type="evidence" value="ECO:0007669"/>
    <property type="project" value="UniProtKB-SubCell"/>
</dbReference>
<evidence type="ECO:0000256" key="2">
    <source>
        <dbReference type="ARBA" id="ARBA00006434"/>
    </source>
</evidence>
<dbReference type="CDD" id="cd11495">
    <property type="entry name" value="SLC5sbd_NIS-like_u3"/>
    <property type="match status" value="1"/>
</dbReference>
<accession>A0A380C0H0</accession>
<dbReference type="Proteomes" id="UP000254956">
    <property type="component" value="Unassembled WGS sequence"/>
</dbReference>
<evidence type="ECO:0000256" key="12">
    <source>
        <dbReference type="SAM" id="Phobius"/>
    </source>
</evidence>
<keyword evidence="3" id="KW-0813">Transport</keyword>
<dbReference type="InterPro" id="IPR001734">
    <property type="entry name" value="Na/solute_symporter"/>
</dbReference>
<dbReference type="NCBIfam" id="TIGR00813">
    <property type="entry name" value="sss"/>
    <property type="match status" value="1"/>
</dbReference>
<evidence type="ECO:0000256" key="10">
    <source>
        <dbReference type="ARBA" id="ARBA00023201"/>
    </source>
</evidence>
<feature type="transmembrane region" description="Helical" evidence="12">
    <location>
        <begin position="433"/>
        <end position="453"/>
    </location>
</feature>
<dbReference type="RefSeq" id="WP_002509544.1">
    <property type="nucleotide sequence ID" value="NZ_BKAV01000027.1"/>
</dbReference>
<evidence type="ECO:0000313" key="15">
    <source>
        <dbReference type="Proteomes" id="UP000254956"/>
    </source>
</evidence>
<dbReference type="STRING" id="1212545.SARL_03991"/>
<evidence type="ECO:0000313" key="14">
    <source>
        <dbReference type="EMBL" id="SUJ10514.1"/>
    </source>
</evidence>
<dbReference type="EMBL" id="BKAV01000027">
    <property type="protein sequence ID" value="GEQ01135.1"/>
    <property type="molecule type" value="Genomic_DNA"/>
</dbReference>
<keyword evidence="16" id="KW-1185">Reference proteome</keyword>
<dbReference type="GO" id="GO:0006814">
    <property type="term" value="P:sodium ion transport"/>
    <property type="evidence" value="ECO:0007669"/>
    <property type="project" value="UniProtKB-KW"/>
</dbReference>
<evidence type="ECO:0000256" key="5">
    <source>
        <dbReference type="ARBA" id="ARBA00022692"/>
    </source>
</evidence>
<evidence type="ECO:0000313" key="13">
    <source>
        <dbReference type="EMBL" id="GEQ01135.1"/>
    </source>
</evidence>
<dbReference type="PROSITE" id="PS50283">
    <property type="entry name" value="NA_SOLUT_SYMP_3"/>
    <property type="match status" value="1"/>
</dbReference>
<protein>
    <submittedName>
        <fullName evidence="14">Sodium:solute symporter family protein</fullName>
    </submittedName>
</protein>
<proteinExistence type="inferred from homology"/>
<evidence type="ECO:0000256" key="6">
    <source>
        <dbReference type="ARBA" id="ARBA00022989"/>
    </source>
</evidence>
<dbReference type="InterPro" id="IPR038377">
    <property type="entry name" value="Na/Glc_symporter_sf"/>
</dbReference>
<dbReference type="Gene3D" id="1.20.1730.10">
    <property type="entry name" value="Sodium/glucose cotransporter"/>
    <property type="match status" value="1"/>
</dbReference>
<feature type="transmembrane region" description="Helical" evidence="12">
    <location>
        <begin position="49"/>
        <end position="67"/>
    </location>
</feature>
<feature type="transmembrane region" description="Helical" evidence="12">
    <location>
        <begin position="188"/>
        <end position="208"/>
    </location>
</feature>
<keyword evidence="8" id="KW-0406">Ion transport</keyword>
<evidence type="ECO:0000256" key="3">
    <source>
        <dbReference type="ARBA" id="ARBA00022448"/>
    </source>
</evidence>
<dbReference type="GO" id="GO:0015293">
    <property type="term" value="F:symporter activity"/>
    <property type="evidence" value="ECO:0007669"/>
    <property type="project" value="TreeGrafter"/>
</dbReference>
<feature type="transmembrane region" description="Helical" evidence="12">
    <location>
        <begin position="79"/>
        <end position="100"/>
    </location>
</feature>
<evidence type="ECO:0000256" key="1">
    <source>
        <dbReference type="ARBA" id="ARBA00004651"/>
    </source>
</evidence>
<evidence type="ECO:0000256" key="11">
    <source>
        <dbReference type="RuleBase" id="RU362091"/>
    </source>
</evidence>
<keyword evidence="6 12" id="KW-1133">Transmembrane helix</keyword>
<keyword evidence="5 12" id="KW-0812">Transmembrane</keyword>
<comment type="similarity">
    <text evidence="2 11">Belongs to the sodium:solute symporter (SSF) (TC 2.A.21) family.</text>
</comment>
<dbReference type="PANTHER" id="PTHR42985">
    <property type="entry name" value="SODIUM-COUPLED MONOCARBOXYLATE TRANSPORTER"/>
    <property type="match status" value="1"/>
</dbReference>
<evidence type="ECO:0000256" key="9">
    <source>
        <dbReference type="ARBA" id="ARBA00023136"/>
    </source>
</evidence>
<feature type="transmembrane region" description="Helical" evidence="12">
    <location>
        <begin position="157"/>
        <end position="176"/>
    </location>
</feature>
<keyword evidence="4" id="KW-1003">Cell membrane</keyword>
<keyword evidence="7" id="KW-0915">Sodium</keyword>
<name>A0A380C0H0_9STAP</name>
<feature type="transmembrane region" description="Helical" evidence="12">
    <location>
        <begin position="375"/>
        <end position="396"/>
    </location>
</feature>
<evidence type="ECO:0000313" key="16">
    <source>
        <dbReference type="Proteomes" id="UP000321598"/>
    </source>
</evidence>